<dbReference type="Gene3D" id="3.90.1720.30">
    <property type="entry name" value="PPPDE domains"/>
    <property type="match status" value="1"/>
</dbReference>
<evidence type="ECO:0008006" key="4">
    <source>
        <dbReference type="Google" id="ProtNLM"/>
    </source>
</evidence>
<comment type="caution">
    <text evidence="2">The sequence shown here is derived from an EMBL/GenBank/DDBJ whole genome shotgun (WGS) entry which is preliminary data.</text>
</comment>
<organism evidence="2 3">
    <name type="scientific">Tritrichomonas musculus</name>
    <dbReference type="NCBI Taxonomy" id="1915356"/>
    <lineage>
        <taxon>Eukaryota</taxon>
        <taxon>Metamonada</taxon>
        <taxon>Parabasalia</taxon>
        <taxon>Tritrichomonadida</taxon>
        <taxon>Tritrichomonadidae</taxon>
        <taxon>Tritrichomonas</taxon>
    </lineage>
</organism>
<dbReference type="InterPro" id="IPR042266">
    <property type="entry name" value="PPPDE_sf"/>
</dbReference>
<dbReference type="Proteomes" id="UP001470230">
    <property type="component" value="Unassembled WGS sequence"/>
</dbReference>
<keyword evidence="3" id="KW-1185">Reference proteome</keyword>
<proteinExistence type="predicted"/>
<keyword evidence="1" id="KW-0812">Transmembrane</keyword>
<keyword evidence="1" id="KW-0472">Membrane</keyword>
<dbReference type="Pfam" id="PF05608">
    <property type="entry name" value="RTE1"/>
    <property type="match status" value="2"/>
</dbReference>
<dbReference type="PANTHER" id="PTHR20921">
    <property type="entry name" value="TRANSMEMBRANE PROTEIN 222"/>
    <property type="match status" value="1"/>
</dbReference>
<protein>
    <recommendedName>
        <fullName evidence="4">Transmembrane protein</fullName>
    </recommendedName>
</protein>
<evidence type="ECO:0000313" key="3">
    <source>
        <dbReference type="Proteomes" id="UP001470230"/>
    </source>
</evidence>
<reference evidence="2 3" key="1">
    <citation type="submission" date="2024-04" db="EMBL/GenBank/DDBJ databases">
        <title>Tritrichomonas musculus Genome.</title>
        <authorList>
            <person name="Alves-Ferreira E."/>
            <person name="Grigg M."/>
            <person name="Lorenzi H."/>
            <person name="Galac M."/>
        </authorList>
    </citation>
    <scope>NUCLEOTIDE SEQUENCE [LARGE SCALE GENOMIC DNA]</scope>
    <source>
        <strain evidence="2 3">EAF2021</strain>
    </source>
</reference>
<dbReference type="PANTHER" id="PTHR20921:SF0">
    <property type="entry name" value="TRANSMEMBRANE PROTEIN 222"/>
    <property type="match status" value="1"/>
</dbReference>
<dbReference type="InterPro" id="IPR008496">
    <property type="entry name" value="TMEM222/RTE1"/>
</dbReference>
<feature type="transmembrane region" description="Helical" evidence="1">
    <location>
        <begin position="148"/>
        <end position="167"/>
    </location>
</feature>
<keyword evidence="1" id="KW-1133">Transmembrane helix</keyword>
<gene>
    <name evidence="2" type="ORF">M9Y10_043960</name>
</gene>
<name>A0ABR2K159_9EUKA</name>
<evidence type="ECO:0000256" key="1">
    <source>
        <dbReference type="SAM" id="Phobius"/>
    </source>
</evidence>
<sequence length="168" mass="19216">MDEENTLLDKRNHSLSCCVLWTPIPVLTWLIPVFGHIGVSDSDGTVFDFVGPYYINKGRLSFGDPRKKWVINIDPSTWNQAIEETSHFFEHVNYDMLCSNCHYFAAAVLQRINYPQVIPIYQWTTGATVKIALGMMIHGRSLSLRDTLITWGPFIFILLLITVIILLN</sequence>
<dbReference type="EMBL" id="JAPFFF010000008">
    <property type="protein sequence ID" value="KAK8884839.1"/>
    <property type="molecule type" value="Genomic_DNA"/>
</dbReference>
<accession>A0ABR2K159</accession>
<evidence type="ECO:0000313" key="2">
    <source>
        <dbReference type="EMBL" id="KAK8884839.1"/>
    </source>
</evidence>